<dbReference type="PANTHER" id="PTHR34982">
    <property type="entry name" value="YOP PROTEINS TRANSLOCATION PROTEIN L"/>
    <property type="match status" value="1"/>
</dbReference>
<keyword evidence="1" id="KW-0813">Transport</keyword>
<keyword evidence="2" id="KW-0653">Protein transport</keyword>
<name>A0A3B0R619_9ZZZZ</name>
<evidence type="ECO:0000313" key="3">
    <source>
        <dbReference type="EMBL" id="VAV87571.1"/>
    </source>
</evidence>
<evidence type="ECO:0000256" key="1">
    <source>
        <dbReference type="ARBA" id="ARBA00022448"/>
    </source>
</evidence>
<dbReference type="GO" id="GO:0005829">
    <property type="term" value="C:cytosol"/>
    <property type="evidence" value="ECO:0007669"/>
    <property type="project" value="TreeGrafter"/>
</dbReference>
<dbReference type="InterPro" id="IPR051472">
    <property type="entry name" value="T3SS_Stator/FliH"/>
</dbReference>
<evidence type="ECO:0000256" key="2">
    <source>
        <dbReference type="ARBA" id="ARBA00022927"/>
    </source>
</evidence>
<dbReference type="EMBL" id="UOED01000027">
    <property type="protein sequence ID" value="VAV87571.1"/>
    <property type="molecule type" value="Genomic_DNA"/>
</dbReference>
<sequence length="219" mass="23977">MSAVRFTFDDDFENSGGGSLSQKKMEEMRAEAFAQGQEAGRAEVLDGLQQSCEILLQNITTATQNLAARQDEQTALMHKEAANLAFAIMQKLAPAAVEKMPLAEIEILVEKCLQSSPLEPRLVIRVDEAILSVLQEKIEQMKTASGYEGQIILISEDMPHISDCRVEWANGGVERDFNSLQSIIEQAVQLFIDAPEVVANPETGQIDPKAGVISETITT</sequence>
<accession>A0A3B0R619</accession>
<gene>
    <name evidence="3" type="ORF">MNBD_ALPHA02-572</name>
</gene>
<reference evidence="3" key="1">
    <citation type="submission" date="2018-06" db="EMBL/GenBank/DDBJ databases">
        <authorList>
            <person name="Zhirakovskaya E."/>
        </authorList>
    </citation>
    <scope>NUCLEOTIDE SEQUENCE</scope>
</reference>
<dbReference type="GO" id="GO:0015031">
    <property type="term" value="P:protein transport"/>
    <property type="evidence" value="ECO:0007669"/>
    <property type="project" value="UniProtKB-KW"/>
</dbReference>
<organism evidence="3">
    <name type="scientific">hydrothermal vent metagenome</name>
    <dbReference type="NCBI Taxonomy" id="652676"/>
    <lineage>
        <taxon>unclassified sequences</taxon>
        <taxon>metagenomes</taxon>
        <taxon>ecological metagenomes</taxon>
    </lineage>
</organism>
<dbReference type="PANTHER" id="PTHR34982:SF1">
    <property type="entry name" value="FLAGELLAR ASSEMBLY PROTEIN FLIH"/>
    <property type="match status" value="1"/>
</dbReference>
<proteinExistence type="predicted"/>
<protein>
    <submittedName>
        <fullName evidence="3">Uncharacterized protein</fullName>
    </submittedName>
</protein>
<dbReference type="AlphaFoldDB" id="A0A3B0R619"/>